<protein>
    <submittedName>
        <fullName evidence="1">Uncharacterized protein</fullName>
    </submittedName>
</protein>
<dbReference type="Proteomes" id="UP000194221">
    <property type="component" value="Unassembled WGS sequence"/>
</dbReference>
<evidence type="ECO:0000313" key="1">
    <source>
        <dbReference type="EMBL" id="OSY88670.1"/>
    </source>
</evidence>
<evidence type="ECO:0000313" key="2">
    <source>
        <dbReference type="Proteomes" id="UP000194221"/>
    </source>
</evidence>
<dbReference type="InParanoid" id="A0A1Y2PER6"/>
<reference evidence="1 2" key="1">
    <citation type="submission" date="2015-03" db="EMBL/GenBank/DDBJ databases">
        <title>Genome sequence of Tenacibaculum sp. S2-2, isolated from intestinal microbiota of sea cucumber, Apostichopus japonicas.</title>
        <authorList>
            <person name="Shao Z."/>
            <person name="Wang L."/>
            <person name="Li X."/>
        </authorList>
    </citation>
    <scope>NUCLEOTIDE SEQUENCE [LARGE SCALE GENOMIC DNA]</scope>
    <source>
        <strain evidence="1 2">S2-2</strain>
    </source>
</reference>
<dbReference type="EMBL" id="LAPZ01000002">
    <property type="protein sequence ID" value="OSY88670.1"/>
    <property type="molecule type" value="Genomic_DNA"/>
</dbReference>
<proteinExistence type="predicted"/>
<accession>A0A1Y2PER6</accession>
<dbReference type="STRING" id="1635173.WH52_03050"/>
<name>A0A1Y2PER6_9FLAO</name>
<dbReference type="RefSeq" id="WP_086029471.1">
    <property type="nucleotide sequence ID" value="NZ_LAPZ01000002.1"/>
</dbReference>
<dbReference type="AlphaFoldDB" id="A0A1Y2PER6"/>
<keyword evidence="2" id="KW-1185">Reference proteome</keyword>
<sequence>MFAQEPTESETDEIIDDLLGEDEIIDDLLESTTNFSMLYASVNYNSDTYFSGRDIGTDQFNIIPQLTYMHSKGFFASISGLYYSEFTPKWDYTSLAVGYGKSFGKDKKFRWSASYTRYFYAAEVDNPFKNGLTALVAFNNKKRNFGTLLSTTYLFGDDNSYQLASTTYGAIQLFKNKEEELKLRPQLSFLVGKQTIEQARVVNIGSSQVTRYIQNNEFGLLNTQLNIPIQYSVKSLDLELGYTLNIPSKLPGENNLSINGFFNFSMAYMFTFD</sequence>
<gene>
    <name evidence="1" type="ORF">WH52_03050</name>
</gene>
<organism evidence="1 2">
    <name type="scientific">Tenacibaculum holothuriorum</name>
    <dbReference type="NCBI Taxonomy" id="1635173"/>
    <lineage>
        <taxon>Bacteria</taxon>
        <taxon>Pseudomonadati</taxon>
        <taxon>Bacteroidota</taxon>
        <taxon>Flavobacteriia</taxon>
        <taxon>Flavobacteriales</taxon>
        <taxon>Flavobacteriaceae</taxon>
        <taxon>Tenacibaculum</taxon>
    </lineage>
</organism>
<dbReference type="OrthoDB" id="1115642at2"/>
<comment type="caution">
    <text evidence="1">The sequence shown here is derived from an EMBL/GenBank/DDBJ whole genome shotgun (WGS) entry which is preliminary data.</text>
</comment>